<proteinExistence type="inferred from homology"/>
<evidence type="ECO:0000313" key="7">
    <source>
        <dbReference type="EMBL" id="MEL0617813.1"/>
    </source>
</evidence>
<evidence type="ECO:0000256" key="1">
    <source>
        <dbReference type="ARBA" id="ARBA00009437"/>
    </source>
</evidence>
<dbReference type="Proteomes" id="UP001378242">
    <property type="component" value="Unassembled WGS sequence"/>
</dbReference>
<feature type="domain" description="HTH lysR-type" evidence="6">
    <location>
        <begin position="21"/>
        <end position="78"/>
    </location>
</feature>
<evidence type="ECO:0000256" key="3">
    <source>
        <dbReference type="ARBA" id="ARBA00023125"/>
    </source>
</evidence>
<evidence type="ECO:0000256" key="2">
    <source>
        <dbReference type="ARBA" id="ARBA00023015"/>
    </source>
</evidence>
<accession>A0ABU9GI75</accession>
<organism evidence="7 8">
    <name type="scientific">Cobetia marina</name>
    <name type="common">Deleya marina</name>
    <dbReference type="NCBI Taxonomy" id="28258"/>
    <lineage>
        <taxon>Bacteria</taxon>
        <taxon>Pseudomonadati</taxon>
        <taxon>Pseudomonadota</taxon>
        <taxon>Gammaproteobacteria</taxon>
        <taxon>Oceanospirillales</taxon>
        <taxon>Halomonadaceae</taxon>
        <taxon>Cobetia</taxon>
    </lineage>
</organism>
<protein>
    <submittedName>
        <fullName evidence="7">LysR family transcriptional regulator</fullName>
    </submittedName>
</protein>
<dbReference type="PROSITE" id="PS50931">
    <property type="entry name" value="HTH_LYSR"/>
    <property type="match status" value="1"/>
</dbReference>
<dbReference type="EMBL" id="JBAKAP010000015">
    <property type="protein sequence ID" value="MEL0617813.1"/>
    <property type="molecule type" value="Genomic_DNA"/>
</dbReference>
<dbReference type="PANTHER" id="PTHR30537:SF74">
    <property type="entry name" value="HTH-TYPE TRANSCRIPTIONAL REGULATOR TRPI"/>
    <property type="match status" value="1"/>
</dbReference>
<gene>
    <name evidence="7" type="ORF">V6243_13360</name>
</gene>
<dbReference type="RefSeq" id="WP_341542625.1">
    <property type="nucleotide sequence ID" value="NZ_JBAKAP010000015.1"/>
</dbReference>
<dbReference type="PANTHER" id="PTHR30537">
    <property type="entry name" value="HTH-TYPE TRANSCRIPTIONAL REGULATOR"/>
    <property type="match status" value="1"/>
</dbReference>
<dbReference type="Gene3D" id="1.10.10.10">
    <property type="entry name" value="Winged helix-like DNA-binding domain superfamily/Winged helix DNA-binding domain"/>
    <property type="match status" value="1"/>
</dbReference>
<dbReference type="SUPFAM" id="SSF46785">
    <property type="entry name" value="Winged helix' DNA-binding domain"/>
    <property type="match status" value="1"/>
</dbReference>
<comment type="caution">
    <text evidence="7">The sequence shown here is derived from an EMBL/GenBank/DDBJ whole genome shotgun (WGS) entry which is preliminary data.</text>
</comment>
<dbReference type="Gene3D" id="3.40.190.10">
    <property type="entry name" value="Periplasmic binding protein-like II"/>
    <property type="match status" value="2"/>
</dbReference>
<dbReference type="Pfam" id="PF00126">
    <property type="entry name" value="HTH_1"/>
    <property type="match status" value="1"/>
</dbReference>
<dbReference type="InterPro" id="IPR036388">
    <property type="entry name" value="WH-like_DNA-bd_sf"/>
</dbReference>
<dbReference type="InterPro" id="IPR005119">
    <property type="entry name" value="LysR_subst-bd"/>
</dbReference>
<dbReference type="SUPFAM" id="SSF53850">
    <property type="entry name" value="Periplasmic binding protein-like II"/>
    <property type="match status" value="1"/>
</dbReference>
<keyword evidence="3" id="KW-0238">DNA-binding</keyword>
<feature type="region of interest" description="Disordered" evidence="5">
    <location>
        <begin position="316"/>
        <end position="335"/>
    </location>
</feature>
<dbReference type="InterPro" id="IPR058163">
    <property type="entry name" value="LysR-type_TF_proteobact-type"/>
</dbReference>
<dbReference type="PRINTS" id="PR00039">
    <property type="entry name" value="HTHLYSR"/>
</dbReference>
<dbReference type="Pfam" id="PF03466">
    <property type="entry name" value="LysR_substrate"/>
    <property type="match status" value="1"/>
</dbReference>
<keyword evidence="8" id="KW-1185">Reference proteome</keyword>
<name>A0ABU9GI75_COBMA</name>
<evidence type="ECO:0000259" key="6">
    <source>
        <dbReference type="PROSITE" id="PS50931"/>
    </source>
</evidence>
<comment type="similarity">
    <text evidence="1">Belongs to the LysR transcriptional regulatory family.</text>
</comment>
<reference evidence="7 8" key="1">
    <citation type="submission" date="2024-02" db="EMBL/GenBank/DDBJ databases">
        <title>Bacteria isolated from the canopy kelp, Nereocystis luetkeana.</title>
        <authorList>
            <person name="Pfister C.A."/>
            <person name="Younker I.T."/>
            <person name="Light S.H."/>
        </authorList>
    </citation>
    <scope>NUCLEOTIDE SEQUENCE [LARGE SCALE GENOMIC DNA]</scope>
    <source>
        <strain evidence="7 8">TI.5.07</strain>
    </source>
</reference>
<dbReference type="InterPro" id="IPR036390">
    <property type="entry name" value="WH_DNA-bd_sf"/>
</dbReference>
<keyword evidence="4" id="KW-0804">Transcription</keyword>
<evidence type="ECO:0000256" key="4">
    <source>
        <dbReference type="ARBA" id="ARBA00023163"/>
    </source>
</evidence>
<evidence type="ECO:0000256" key="5">
    <source>
        <dbReference type="SAM" id="MobiDB-lite"/>
    </source>
</evidence>
<evidence type="ECO:0000313" key="8">
    <source>
        <dbReference type="Proteomes" id="UP001378242"/>
    </source>
</evidence>
<sequence length="335" mass="36500">MHDSPSSPPSVLPVSLSSPLPPLAWLQAFEAAARLMSFTRAAEELSVTQSAISQRIRQLEDRLGQPLFVRHARSLNLTPAGQAWLPALQDGFQRLQEGTLEVFGPSRAAPVSLRATPMSQQAWLLPRLASFHRDQPEIALRLVSAFWARDFDGEEVDIELRYGQGDWPQVEAIKVGAEQERMIVVASSALSARLSTAADLTGMTLLHAAGFAVGWRRWLVAAGQLGLEKTTSTISCDTQVMTLEMARLGMGVALVHEGHFQQWMASGNGGLEQAFPLAIPAEQHFWLVRSSQRPMRPTAQRVWDYLVEKPAVTDSGTALDASGNRNGGPAAAHPD</sequence>
<keyword evidence="2" id="KW-0805">Transcription regulation</keyword>
<dbReference type="InterPro" id="IPR000847">
    <property type="entry name" value="LysR_HTH_N"/>
</dbReference>